<name>A0A6P8WMC1_DROAB</name>
<reference evidence="8" key="1">
    <citation type="submission" date="2025-08" db="UniProtKB">
        <authorList>
            <consortium name="RefSeq"/>
        </authorList>
    </citation>
    <scope>IDENTIFICATION</scope>
    <source>
        <strain evidence="8">15112-1751.03</strain>
        <tissue evidence="8">Whole Adult</tissue>
    </source>
</reference>
<dbReference type="PANTHER" id="PTHR33588:SF1">
    <property type="entry name" value="CILIA- AND FLAGELLA-ASSOCIATED PROTEIN 299"/>
    <property type="match status" value="1"/>
</dbReference>
<protein>
    <recommendedName>
        <fullName evidence="4">Cilia- and flagella-associated protein 299</fullName>
    </recommendedName>
</protein>
<sequence length="237" mass="27810">MIMNVLDFESYEEYLDHFITINDVRYLRNLNVSRTFIKNACGKNCMGRLLSRNEFTDQRKKLDNIMHPRAISEDTLFGQGYNGNDHVLQQFAKRELSLLSKQLATIIFLLMRSKKGLEVSGFIDLEQTFRESRFKMSQHYVNWPAIFEGKAKLMPQTHHLSFFDWNKNRILINDSDNFQVFAEGAHSLLMMHRGDHKILCVNAGCHCNHTRNVTRSTFTSSIYGQCIFFDHVVRRFN</sequence>
<comment type="function">
    <text evidence="1">May be involved in spermatogenesis.</text>
</comment>
<dbReference type="AlphaFoldDB" id="A0A6P8WMC1"/>
<dbReference type="PANTHER" id="PTHR33588">
    <property type="entry name" value="CILIA- AND FLAGELLA-ASSOCIATED PROTEIN 299"/>
    <property type="match status" value="1"/>
</dbReference>
<dbReference type="GO" id="GO:0005737">
    <property type="term" value="C:cytoplasm"/>
    <property type="evidence" value="ECO:0007669"/>
    <property type="project" value="UniProtKB-SubCell"/>
</dbReference>
<evidence type="ECO:0000256" key="5">
    <source>
        <dbReference type="ARBA" id="ARBA00022490"/>
    </source>
</evidence>
<dbReference type="GeneID" id="117565456"/>
<evidence type="ECO:0000256" key="2">
    <source>
        <dbReference type="ARBA" id="ARBA00004123"/>
    </source>
</evidence>
<evidence type="ECO:0000313" key="7">
    <source>
        <dbReference type="Proteomes" id="UP000515160"/>
    </source>
</evidence>
<evidence type="ECO:0000256" key="1">
    <source>
        <dbReference type="ARBA" id="ARBA00003056"/>
    </source>
</evidence>
<dbReference type="RefSeq" id="XP_034100448.1">
    <property type="nucleotide sequence ID" value="XM_034244557.2"/>
</dbReference>
<dbReference type="InterPro" id="IPR027887">
    <property type="entry name" value="DUF4464"/>
</dbReference>
<keyword evidence="8" id="KW-0969">Cilium</keyword>
<dbReference type="Pfam" id="PF14713">
    <property type="entry name" value="DUF4464"/>
    <property type="match status" value="1"/>
</dbReference>
<evidence type="ECO:0000313" key="8">
    <source>
        <dbReference type="RefSeq" id="XP_034100448.1"/>
    </source>
</evidence>
<comment type="subcellular location">
    <subcellularLocation>
        <location evidence="3">Cytoplasm</location>
    </subcellularLocation>
    <subcellularLocation>
        <location evidence="2">Nucleus</location>
    </subcellularLocation>
</comment>
<dbReference type="GO" id="GO:0005634">
    <property type="term" value="C:nucleus"/>
    <property type="evidence" value="ECO:0007669"/>
    <property type="project" value="UniProtKB-SubCell"/>
</dbReference>
<evidence type="ECO:0000256" key="4">
    <source>
        <dbReference type="ARBA" id="ARBA00021436"/>
    </source>
</evidence>
<keyword evidence="6" id="KW-0539">Nucleus</keyword>
<keyword evidence="8" id="KW-0966">Cell projection</keyword>
<keyword evidence="7" id="KW-1185">Reference proteome</keyword>
<dbReference type="OrthoDB" id="2136125at2759"/>
<proteinExistence type="predicted"/>
<dbReference type="Proteomes" id="UP000515160">
    <property type="component" value="Chromosome 2L"/>
</dbReference>
<gene>
    <name evidence="8" type="primary">LOC117565456</name>
</gene>
<keyword evidence="5" id="KW-0963">Cytoplasm</keyword>
<evidence type="ECO:0000256" key="6">
    <source>
        <dbReference type="ARBA" id="ARBA00023242"/>
    </source>
</evidence>
<evidence type="ECO:0000256" key="3">
    <source>
        <dbReference type="ARBA" id="ARBA00004496"/>
    </source>
</evidence>
<accession>A0A6P8WMC1</accession>
<organism evidence="7 8">
    <name type="scientific">Drosophila albomicans</name>
    <name type="common">Fruit fly</name>
    <dbReference type="NCBI Taxonomy" id="7291"/>
    <lineage>
        <taxon>Eukaryota</taxon>
        <taxon>Metazoa</taxon>
        <taxon>Ecdysozoa</taxon>
        <taxon>Arthropoda</taxon>
        <taxon>Hexapoda</taxon>
        <taxon>Insecta</taxon>
        <taxon>Pterygota</taxon>
        <taxon>Neoptera</taxon>
        <taxon>Endopterygota</taxon>
        <taxon>Diptera</taxon>
        <taxon>Brachycera</taxon>
        <taxon>Muscomorpha</taxon>
        <taxon>Ephydroidea</taxon>
        <taxon>Drosophilidae</taxon>
        <taxon>Drosophila</taxon>
    </lineage>
</organism>
<keyword evidence="8" id="KW-0282">Flagellum</keyword>